<protein>
    <submittedName>
        <fullName evidence="7">ABC transporter substrate-binding protein</fullName>
    </submittedName>
</protein>
<dbReference type="RefSeq" id="WP_308122916.1">
    <property type="nucleotide sequence ID" value="NZ_BAAAYV010000025.1"/>
</dbReference>
<dbReference type="PANTHER" id="PTHR30290:SF10">
    <property type="entry name" value="PERIPLASMIC OLIGOPEPTIDE-BINDING PROTEIN-RELATED"/>
    <property type="match status" value="1"/>
</dbReference>
<dbReference type="CDD" id="cd08503">
    <property type="entry name" value="PBP2_NikA_DppA_OppA_like_17"/>
    <property type="match status" value="1"/>
</dbReference>
<evidence type="ECO:0000256" key="1">
    <source>
        <dbReference type="ARBA" id="ARBA00004196"/>
    </source>
</evidence>
<feature type="chain" id="PRO_5047007262" evidence="5">
    <location>
        <begin position="28"/>
        <end position="517"/>
    </location>
</feature>
<keyword evidence="4 5" id="KW-0732">Signal</keyword>
<accession>A0ABP7BUM9</accession>
<comment type="similarity">
    <text evidence="2">Belongs to the bacterial solute-binding protein 5 family.</text>
</comment>
<feature type="domain" description="Solute-binding protein family 5" evidence="6">
    <location>
        <begin position="88"/>
        <end position="433"/>
    </location>
</feature>
<evidence type="ECO:0000259" key="6">
    <source>
        <dbReference type="Pfam" id="PF00496"/>
    </source>
</evidence>
<dbReference type="Pfam" id="PF00496">
    <property type="entry name" value="SBP_bac_5"/>
    <property type="match status" value="1"/>
</dbReference>
<evidence type="ECO:0000313" key="7">
    <source>
        <dbReference type="EMBL" id="GAA3668797.1"/>
    </source>
</evidence>
<dbReference type="InterPro" id="IPR030678">
    <property type="entry name" value="Peptide/Ni-bd"/>
</dbReference>
<dbReference type="EMBL" id="BAAAYV010000025">
    <property type="protein sequence ID" value="GAA3668797.1"/>
    <property type="molecule type" value="Genomic_DNA"/>
</dbReference>
<dbReference type="Gene3D" id="3.40.190.10">
    <property type="entry name" value="Periplasmic binding protein-like II"/>
    <property type="match status" value="1"/>
</dbReference>
<dbReference type="PROSITE" id="PS51257">
    <property type="entry name" value="PROKAR_LIPOPROTEIN"/>
    <property type="match status" value="1"/>
</dbReference>
<evidence type="ECO:0000313" key="8">
    <source>
        <dbReference type="Proteomes" id="UP001410795"/>
    </source>
</evidence>
<sequence>MPPSFGRRSLLLGMLGGAAALSLSACGAPPLTVPDVAATGRARSGARMRIARPAASAAETLDPASALSAYEYLGALYNRVVRLDRDGEVVADLATDWSSNADATVWTFRLRDGVRFHDGAPLTARDVRYTFGHISDPDVGSPQAGPLAIVEEVVAVDTLTVRFVLSTPNAEFPSLLTAYQCYVIPEDSAETIGRTGIGTGPFVLERFTAAGAGAVRANDDHFAGRPALDGIDFFSIQDATARVNALLAGQVDLLAQTNLDNPTARVVAGSAGTTVARIANAQWYTMPMLATSEEYADPDVRRAMRLVYDPTAVLDTALQGEGSPGWDNPVPPHLSAWTEVERPYDPDEARSLLRRAGREGFSTRLYTSSYDPNFTAIATAYAEQAAQAGIDLRITNVAAESYYTQVWMAQPLMVSYWFTGRPVDQLLNQIFRSGSSYNESAWANESFDALLDAARADTNDDTRREKYRDAQRMIVEDGACLTPVFGDRLVGLSEEVVGYDEYGFEMDYLALGLRGNA</sequence>
<gene>
    <name evidence="7" type="ORF">GCM10022202_33610</name>
</gene>
<dbReference type="InterPro" id="IPR000914">
    <property type="entry name" value="SBP_5_dom"/>
</dbReference>
<proteinExistence type="inferred from homology"/>
<comment type="caution">
    <text evidence="7">The sequence shown here is derived from an EMBL/GenBank/DDBJ whole genome shotgun (WGS) entry which is preliminary data.</text>
</comment>
<dbReference type="PROSITE" id="PS51318">
    <property type="entry name" value="TAT"/>
    <property type="match status" value="1"/>
</dbReference>
<dbReference type="Gene3D" id="3.90.76.10">
    <property type="entry name" value="Dipeptide-binding Protein, Domain 1"/>
    <property type="match status" value="1"/>
</dbReference>
<evidence type="ECO:0000256" key="4">
    <source>
        <dbReference type="ARBA" id="ARBA00022729"/>
    </source>
</evidence>
<reference evidence="8" key="1">
    <citation type="journal article" date="2019" name="Int. J. Syst. Evol. Microbiol.">
        <title>The Global Catalogue of Microorganisms (GCM) 10K type strain sequencing project: providing services to taxonomists for standard genome sequencing and annotation.</title>
        <authorList>
            <consortium name="The Broad Institute Genomics Platform"/>
            <consortium name="The Broad Institute Genome Sequencing Center for Infectious Disease"/>
            <person name="Wu L."/>
            <person name="Ma J."/>
        </authorList>
    </citation>
    <scope>NUCLEOTIDE SEQUENCE [LARGE SCALE GENOMIC DNA]</scope>
    <source>
        <strain evidence="8">JCM 16546</strain>
    </source>
</reference>
<evidence type="ECO:0000256" key="2">
    <source>
        <dbReference type="ARBA" id="ARBA00005695"/>
    </source>
</evidence>
<dbReference type="SUPFAM" id="SSF53850">
    <property type="entry name" value="Periplasmic binding protein-like II"/>
    <property type="match status" value="1"/>
</dbReference>
<keyword evidence="8" id="KW-1185">Reference proteome</keyword>
<dbReference type="PIRSF" id="PIRSF002741">
    <property type="entry name" value="MppA"/>
    <property type="match status" value="1"/>
</dbReference>
<evidence type="ECO:0000256" key="5">
    <source>
        <dbReference type="SAM" id="SignalP"/>
    </source>
</evidence>
<keyword evidence="3" id="KW-0813">Transport</keyword>
<dbReference type="InterPro" id="IPR006311">
    <property type="entry name" value="TAT_signal"/>
</dbReference>
<name>A0ABP7BUM9_9MICO</name>
<dbReference type="Gene3D" id="3.10.105.10">
    <property type="entry name" value="Dipeptide-binding Protein, Domain 3"/>
    <property type="match status" value="1"/>
</dbReference>
<comment type="subcellular location">
    <subcellularLocation>
        <location evidence="1">Cell envelope</location>
    </subcellularLocation>
</comment>
<dbReference type="PANTHER" id="PTHR30290">
    <property type="entry name" value="PERIPLASMIC BINDING COMPONENT OF ABC TRANSPORTER"/>
    <property type="match status" value="1"/>
</dbReference>
<feature type="signal peptide" evidence="5">
    <location>
        <begin position="1"/>
        <end position="27"/>
    </location>
</feature>
<dbReference type="Proteomes" id="UP001410795">
    <property type="component" value="Unassembled WGS sequence"/>
</dbReference>
<dbReference type="InterPro" id="IPR039424">
    <property type="entry name" value="SBP_5"/>
</dbReference>
<organism evidence="7 8">
    <name type="scientific">Microbacterium marinilacus</name>
    <dbReference type="NCBI Taxonomy" id="415209"/>
    <lineage>
        <taxon>Bacteria</taxon>
        <taxon>Bacillati</taxon>
        <taxon>Actinomycetota</taxon>
        <taxon>Actinomycetes</taxon>
        <taxon>Micrococcales</taxon>
        <taxon>Microbacteriaceae</taxon>
        <taxon>Microbacterium</taxon>
    </lineage>
</organism>
<evidence type="ECO:0000256" key="3">
    <source>
        <dbReference type="ARBA" id="ARBA00022448"/>
    </source>
</evidence>